<accession>A0ABT8IWC7</accession>
<dbReference type="PANTHER" id="PTHR23416">
    <property type="entry name" value="SIALIC ACID SYNTHASE-RELATED"/>
    <property type="match status" value="1"/>
</dbReference>
<keyword evidence="1" id="KW-0808">Transferase</keyword>
<reference evidence="3" key="1">
    <citation type="submission" date="2023-03" db="EMBL/GenBank/DDBJ databases">
        <title>MT1 and MT2 Draft Genomes of Novel Species.</title>
        <authorList>
            <person name="Venkateswaran K."/>
        </authorList>
    </citation>
    <scope>NUCLEOTIDE SEQUENCE</scope>
    <source>
        <strain evidence="3">F6_8S_P_1A</strain>
    </source>
</reference>
<dbReference type="EMBL" id="JAROCB010000002">
    <property type="protein sequence ID" value="MDN4597105.1"/>
    <property type="molecule type" value="Genomic_DNA"/>
</dbReference>
<dbReference type="CDD" id="cd04647">
    <property type="entry name" value="LbH_MAT_like"/>
    <property type="match status" value="1"/>
</dbReference>
<proteinExistence type="predicted"/>
<evidence type="ECO:0000256" key="2">
    <source>
        <dbReference type="ARBA" id="ARBA00022737"/>
    </source>
</evidence>
<keyword evidence="4" id="KW-1185">Reference proteome</keyword>
<gene>
    <name evidence="3" type="ORF">P5G59_08125</name>
</gene>
<dbReference type="SUPFAM" id="SSF51161">
    <property type="entry name" value="Trimeric LpxA-like enzymes"/>
    <property type="match status" value="1"/>
</dbReference>
<evidence type="ECO:0000313" key="3">
    <source>
        <dbReference type="EMBL" id="MDN4597105.1"/>
    </source>
</evidence>
<sequence length="173" mass="17896">MRLTTRLRRYTELARGVLHGHPGARIASGVRMGGPGTYDLARGSHLQKGARLWVGPGATLRLARGSAIGPRSTVNVESGLTIGEGTRISWEVQLLDTDFHRITRTDGAVLPHTAPIAIGSRVLIGTGAMVLKGVTIGDGAVVAAGSVVTRPVGPGEIVGGNPAKRLGEAAAWD</sequence>
<name>A0ABT8IWC7_9MICO</name>
<keyword evidence="2" id="KW-0677">Repeat</keyword>
<dbReference type="InterPro" id="IPR051159">
    <property type="entry name" value="Hexapeptide_acetyltransf"/>
</dbReference>
<dbReference type="InterPro" id="IPR001451">
    <property type="entry name" value="Hexapep"/>
</dbReference>
<evidence type="ECO:0000256" key="1">
    <source>
        <dbReference type="ARBA" id="ARBA00022679"/>
    </source>
</evidence>
<dbReference type="InterPro" id="IPR011004">
    <property type="entry name" value="Trimer_LpxA-like_sf"/>
</dbReference>
<dbReference type="Gene3D" id="2.160.10.10">
    <property type="entry name" value="Hexapeptide repeat proteins"/>
    <property type="match status" value="1"/>
</dbReference>
<dbReference type="InterPro" id="IPR018357">
    <property type="entry name" value="Hexapep_transf_CS"/>
</dbReference>
<comment type="caution">
    <text evidence="3">The sequence shown here is derived from an EMBL/GenBank/DDBJ whole genome shotgun (WGS) entry which is preliminary data.</text>
</comment>
<protein>
    <submittedName>
        <fullName evidence="3">Acyltransferase</fullName>
    </submittedName>
</protein>
<dbReference type="PROSITE" id="PS00101">
    <property type="entry name" value="HEXAPEP_TRANSFERASES"/>
    <property type="match status" value="1"/>
</dbReference>
<dbReference type="Proteomes" id="UP001174210">
    <property type="component" value="Unassembled WGS sequence"/>
</dbReference>
<dbReference type="RefSeq" id="WP_301217761.1">
    <property type="nucleotide sequence ID" value="NZ_JAROCB010000002.1"/>
</dbReference>
<organism evidence="3 4">
    <name type="scientific">Leifsonia virtsii</name>
    <dbReference type="NCBI Taxonomy" id="3035915"/>
    <lineage>
        <taxon>Bacteria</taxon>
        <taxon>Bacillati</taxon>
        <taxon>Actinomycetota</taxon>
        <taxon>Actinomycetes</taxon>
        <taxon>Micrococcales</taxon>
        <taxon>Microbacteriaceae</taxon>
        <taxon>Leifsonia</taxon>
    </lineage>
</organism>
<keyword evidence="3" id="KW-0012">Acyltransferase</keyword>
<evidence type="ECO:0000313" key="4">
    <source>
        <dbReference type="Proteomes" id="UP001174210"/>
    </source>
</evidence>
<dbReference type="GO" id="GO:0016746">
    <property type="term" value="F:acyltransferase activity"/>
    <property type="evidence" value="ECO:0007669"/>
    <property type="project" value="UniProtKB-KW"/>
</dbReference>
<dbReference type="Pfam" id="PF14602">
    <property type="entry name" value="Hexapep_2"/>
    <property type="match status" value="1"/>
</dbReference>